<evidence type="ECO:0008006" key="4">
    <source>
        <dbReference type="Google" id="ProtNLM"/>
    </source>
</evidence>
<proteinExistence type="predicted"/>
<accession>A0A5P2C6L8</accession>
<dbReference type="OrthoDB" id="3542365at2"/>
<evidence type="ECO:0000256" key="1">
    <source>
        <dbReference type="SAM" id="SignalP"/>
    </source>
</evidence>
<dbReference type="RefSeq" id="WP_150219195.1">
    <property type="nucleotide sequence ID" value="NZ_CP029192.1"/>
</dbReference>
<dbReference type="AlphaFoldDB" id="A0A5P2C6L8"/>
<keyword evidence="1" id="KW-0732">Signal</keyword>
<sequence>MRLRHTLAATLGALALVVTLPTSATAADGDFSYKFTGPDGTPQSATLHDPESPGCVTLAEVADPDASAPAFAPHNDTDTWVMVFTESDCTGDSWTLRPHGHPATDRLKLRSVYFTDRH</sequence>
<organism evidence="2 3">
    <name type="scientific">Streptomyces venezuelae</name>
    <dbReference type="NCBI Taxonomy" id="54571"/>
    <lineage>
        <taxon>Bacteria</taxon>
        <taxon>Bacillati</taxon>
        <taxon>Actinomycetota</taxon>
        <taxon>Actinomycetes</taxon>
        <taxon>Kitasatosporales</taxon>
        <taxon>Streptomycetaceae</taxon>
        <taxon>Streptomyces</taxon>
    </lineage>
</organism>
<evidence type="ECO:0000313" key="3">
    <source>
        <dbReference type="Proteomes" id="UP000322927"/>
    </source>
</evidence>
<reference evidence="2 3" key="1">
    <citation type="submission" date="2018-05" db="EMBL/GenBank/DDBJ databases">
        <title>Streptomyces venezuelae.</title>
        <authorList>
            <person name="Kim W."/>
            <person name="Lee N."/>
            <person name="Cho B.-K."/>
        </authorList>
    </citation>
    <scope>NUCLEOTIDE SEQUENCE [LARGE SCALE GENOMIC DNA]</scope>
    <source>
        <strain evidence="2 3">ATCC 14584</strain>
    </source>
</reference>
<protein>
    <recommendedName>
        <fullName evidence="4">Secreted protein</fullName>
    </recommendedName>
</protein>
<evidence type="ECO:0000313" key="2">
    <source>
        <dbReference type="EMBL" id="QES36941.1"/>
    </source>
</evidence>
<gene>
    <name evidence="2" type="ORF">DEJ48_29240</name>
</gene>
<feature type="chain" id="PRO_5025048460" description="Secreted protein" evidence="1">
    <location>
        <begin position="27"/>
        <end position="118"/>
    </location>
</feature>
<dbReference type="Proteomes" id="UP000322927">
    <property type="component" value="Chromosome"/>
</dbReference>
<feature type="signal peptide" evidence="1">
    <location>
        <begin position="1"/>
        <end position="26"/>
    </location>
</feature>
<name>A0A5P2C6L8_STRVZ</name>
<dbReference type="EMBL" id="CP029192">
    <property type="protein sequence ID" value="QES36941.1"/>
    <property type="molecule type" value="Genomic_DNA"/>
</dbReference>